<dbReference type="Proteomes" id="UP000322225">
    <property type="component" value="Chromosome 8"/>
</dbReference>
<keyword evidence="2" id="KW-0812">Transmembrane</keyword>
<dbReference type="KEGG" id="ksn:43591470"/>
<feature type="compositionally biased region" description="Low complexity" evidence="1">
    <location>
        <begin position="44"/>
        <end position="60"/>
    </location>
</feature>
<organism evidence="3 4">
    <name type="scientific">Kwoniella shandongensis</name>
    <dbReference type="NCBI Taxonomy" id="1734106"/>
    <lineage>
        <taxon>Eukaryota</taxon>
        <taxon>Fungi</taxon>
        <taxon>Dikarya</taxon>
        <taxon>Basidiomycota</taxon>
        <taxon>Agaricomycotina</taxon>
        <taxon>Tremellomycetes</taxon>
        <taxon>Tremellales</taxon>
        <taxon>Cryptococcaceae</taxon>
        <taxon>Kwoniella</taxon>
    </lineage>
</organism>
<feature type="region of interest" description="Disordered" evidence="1">
    <location>
        <begin position="562"/>
        <end position="611"/>
    </location>
</feature>
<feature type="compositionally biased region" description="Low complexity" evidence="1">
    <location>
        <begin position="100"/>
        <end position="115"/>
    </location>
</feature>
<feature type="region of interest" description="Disordered" evidence="1">
    <location>
        <begin position="100"/>
        <end position="122"/>
    </location>
</feature>
<proteinExistence type="predicted"/>
<reference evidence="3" key="1">
    <citation type="submission" date="2017-08" db="EMBL/GenBank/DDBJ databases">
        <authorList>
            <person name="Cuomo C."/>
            <person name="Billmyre B."/>
            <person name="Heitman J."/>
        </authorList>
    </citation>
    <scope>NUCLEOTIDE SEQUENCE</scope>
    <source>
        <strain evidence="3">CBS 12478</strain>
    </source>
</reference>
<keyword evidence="2" id="KW-0472">Membrane</keyword>
<accession>A0A5M6BRG8</accession>
<evidence type="ECO:0000256" key="1">
    <source>
        <dbReference type="SAM" id="MobiDB-lite"/>
    </source>
</evidence>
<keyword evidence="2" id="KW-1133">Transmembrane helix</keyword>
<keyword evidence="4" id="KW-1185">Reference proteome</keyword>
<feature type="region of interest" description="Disordered" evidence="1">
    <location>
        <begin position="1"/>
        <end position="73"/>
    </location>
</feature>
<dbReference type="EMBL" id="CP144058">
    <property type="protein sequence ID" value="WWD20360.1"/>
    <property type="molecule type" value="Genomic_DNA"/>
</dbReference>
<dbReference type="OrthoDB" id="2576229at2759"/>
<gene>
    <name evidence="3" type="ORF">CI109_104836</name>
</gene>
<protein>
    <submittedName>
        <fullName evidence="3">Uncharacterized protein</fullName>
    </submittedName>
</protein>
<name>A0A5M6BRG8_9TREE</name>
<dbReference type="RefSeq" id="XP_031858416.1">
    <property type="nucleotide sequence ID" value="XM_032007302.1"/>
</dbReference>
<sequence length="647" mass="67010">MSSLTLQDPTTSLLAPGAPVAPSNTPITAVSSESVIADGSPLVTTTPDAATKPTAIATPASNPPTPITTGSPIEELDVPYVTKEADGSISWLPQVVDSSGQASVSSSSGPSLSNSQATSGPPASRQVLFLPLYDGLCLFGFPYYSSPITLSAAGSISSSQAHPSSSTRVVVITDSGSATVTSSLQDISLANEYSSTGTISSTSATISRLLPTAIASASSGILNGKLTPTATPLTLALNTTSSSTTRITTDRGLGVVAEDISTSSLASLYHNSSASSSATRSSVNSVSLTDISNAATITSTATASSHSTAETTFVSNGVTLSGQAAVAALAAAQSSSVSDASSAAASSGSTSEEQKSGLSSIAIVGIVGGVLVALIMLYLIWSQWRKKRARKTLGEEIPDGDNDEKRIRDSFDDYDNRMTRSSFGAEIPITPLSQRRRRPRDTYVDEYGNTMYDPTQTYYSDNRAQTGYYTEGDYDEGRTEYGLTQYGDGMTAALADGMATGIAGQDENPFVPVPPVPRVPSTYAINKHDTMRASAPVPVQSQYGGDGRETGYGGSIYDVYGGSGGESRPQTQFSETEPSTSNLLPWLNRGGQMPPPPVPPLPEGQDHLRALEPARAPPRAVMAQTPMGAVPMGYGGELDEAPIPAFR</sequence>
<evidence type="ECO:0000313" key="3">
    <source>
        <dbReference type="EMBL" id="WWD20360.1"/>
    </source>
</evidence>
<feature type="transmembrane region" description="Helical" evidence="2">
    <location>
        <begin position="357"/>
        <end position="381"/>
    </location>
</feature>
<feature type="compositionally biased region" description="Polar residues" evidence="1">
    <location>
        <begin position="1"/>
        <end position="13"/>
    </location>
</feature>
<evidence type="ECO:0000313" key="4">
    <source>
        <dbReference type="Proteomes" id="UP000322225"/>
    </source>
</evidence>
<reference evidence="3" key="2">
    <citation type="submission" date="2024-01" db="EMBL/GenBank/DDBJ databases">
        <title>Comparative genomics of Cryptococcus and Kwoniella reveals pathogenesis evolution and contrasting modes of karyotype evolution via chromosome fusion or intercentromeric recombination.</title>
        <authorList>
            <person name="Coelho M.A."/>
            <person name="David-Palma M."/>
            <person name="Shea T."/>
            <person name="Bowers K."/>
            <person name="McGinley-Smith S."/>
            <person name="Mohammad A.W."/>
            <person name="Gnirke A."/>
            <person name="Yurkov A.M."/>
            <person name="Nowrousian M."/>
            <person name="Sun S."/>
            <person name="Cuomo C.A."/>
            <person name="Heitman J."/>
        </authorList>
    </citation>
    <scope>NUCLEOTIDE SEQUENCE</scope>
    <source>
        <strain evidence="3">CBS 12478</strain>
    </source>
</reference>
<dbReference type="AlphaFoldDB" id="A0A5M6BRG8"/>
<dbReference type="GeneID" id="43591470"/>
<evidence type="ECO:0000256" key="2">
    <source>
        <dbReference type="SAM" id="Phobius"/>
    </source>
</evidence>
<feature type="compositionally biased region" description="Pro residues" evidence="1">
    <location>
        <begin position="593"/>
        <end position="602"/>
    </location>
</feature>
<feature type="compositionally biased region" description="Polar residues" evidence="1">
    <location>
        <begin position="568"/>
        <end position="583"/>
    </location>
</feature>
<feature type="compositionally biased region" description="Polar residues" evidence="1">
    <location>
        <begin position="22"/>
        <end position="34"/>
    </location>
</feature>